<evidence type="ECO:0000256" key="1">
    <source>
        <dbReference type="ARBA" id="ARBA00012513"/>
    </source>
</evidence>
<dbReference type="InterPro" id="IPR000719">
    <property type="entry name" value="Prot_kinase_dom"/>
</dbReference>
<keyword evidence="12" id="KW-1185">Reference proteome</keyword>
<dbReference type="Proteomes" id="UP001494672">
    <property type="component" value="Unassembled WGS sequence"/>
</dbReference>
<keyword evidence="5 8" id="KW-0067">ATP-binding</keyword>
<evidence type="ECO:0000259" key="10">
    <source>
        <dbReference type="PROSITE" id="PS50011"/>
    </source>
</evidence>
<dbReference type="Gene3D" id="3.30.200.20">
    <property type="entry name" value="Phosphorylase Kinase, domain 1"/>
    <property type="match status" value="1"/>
</dbReference>
<name>A0ABV1I9M2_9FIRM</name>
<evidence type="ECO:0000256" key="4">
    <source>
        <dbReference type="ARBA" id="ARBA00022777"/>
    </source>
</evidence>
<dbReference type="Pfam" id="PF00498">
    <property type="entry name" value="FHA"/>
    <property type="match status" value="1"/>
</dbReference>
<dbReference type="SUPFAM" id="SSF56112">
    <property type="entry name" value="Protein kinase-like (PK-like)"/>
    <property type="match status" value="1"/>
</dbReference>
<evidence type="ECO:0000313" key="11">
    <source>
        <dbReference type="EMBL" id="MEQ2592930.1"/>
    </source>
</evidence>
<dbReference type="PROSITE" id="PS50011">
    <property type="entry name" value="PROTEIN_KINASE_DOM"/>
    <property type="match status" value="1"/>
</dbReference>
<keyword evidence="4 11" id="KW-0418">Kinase</keyword>
<dbReference type="PROSITE" id="PS00108">
    <property type="entry name" value="PROTEIN_KINASE_ST"/>
    <property type="match status" value="1"/>
</dbReference>
<dbReference type="PANTHER" id="PTHR44167:SF24">
    <property type="entry name" value="SERINE_THREONINE-PROTEIN KINASE CHK2"/>
    <property type="match status" value="1"/>
</dbReference>
<protein>
    <recommendedName>
        <fullName evidence="1">non-specific serine/threonine protein kinase</fullName>
        <ecNumber evidence="1">2.7.11.1</ecNumber>
    </recommendedName>
</protein>
<keyword evidence="2" id="KW-0723">Serine/threonine-protein kinase</keyword>
<dbReference type="SUPFAM" id="SSF49879">
    <property type="entry name" value="SMAD/FHA domain"/>
    <property type="match status" value="1"/>
</dbReference>
<comment type="caution">
    <text evidence="11">The sequence shown here is derived from an EMBL/GenBank/DDBJ whole genome shotgun (WGS) entry which is preliminary data.</text>
</comment>
<dbReference type="EMBL" id="JBBNGJ010000005">
    <property type="protein sequence ID" value="MEQ2592930.1"/>
    <property type="molecule type" value="Genomic_DNA"/>
</dbReference>
<gene>
    <name evidence="11" type="ORF">AAAU18_08435</name>
</gene>
<evidence type="ECO:0000256" key="6">
    <source>
        <dbReference type="ARBA" id="ARBA00047899"/>
    </source>
</evidence>
<feature type="domain" description="Protein kinase" evidence="10">
    <location>
        <begin position="17"/>
        <end position="288"/>
    </location>
</feature>
<evidence type="ECO:0000256" key="5">
    <source>
        <dbReference type="ARBA" id="ARBA00022840"/>
    </source>
</evidence>
<sequence>MNITYALGKGTYLSNRYRIDEIIGQGGFGITYVAYDEAEGKKCAVKEYFPRDSAVRLSNGKEVKTVSDEKIEIFNHGLTRFMEEADVLWKLQGVESVVSVYDRFKENGTGYYVMEYVDGVTLKKLVRENGKLKFKYVNKILFDVGTALIQVHALNIFHRDIKPDNIMVDSTGVIKLIDFGNAKNIKRQSGNEQLSVMLTPGFAPFEQYSSKSEQGTFTDVYSLAATVYYLLTGKMLLNPNERLLSSEDIVLDDEDIPEYVTDALYKALRVNYKERTQTIYEFLSDMRLINETVYSHDDNQNADILKKNNENKANGIHAVTDNLISATHGRIPHPYIVIISGDNEGTTIDIPLDRGVIVGRTKNYAQIIFKQDEFISKKHCEVYYDSLEDLIYITDLSTNGTWVNGYKLNPNQVYSVDKGSVVTLANQKCSFKVGVTYL</sequence>
<proteinExistence type="predicted"/>
<dbReference type="InterPro" id="IPR011009">
    <property type="entry name" value="Kinase-like_dom_sf"/>
</dbReference>
<dbReference type="Gene3D" id="1.10.510.10">
    <property type="entry name" value="Transferase(Phosphotransferase) domain 1"/>
    <property type="match status" value="1"/>
</dbReference>
<dbReference type="RefSeq" id="WP_055146861.1">
    <property type="nucleotide sequence ID" value="NZ_JBBNGJ010000005.1"/>
</dbReference>
<dbReference type="CDD" id="cd14014">
    <property type="entry name" value="STKc_PknB_like"/>
    <property type="match status" value="1"/>
</dbReference>
<evidence type="ECO:0000256" key="7">
    <source>
        <dbReference type="ARBA" id="ARBA00048679"/>
    </source>
</evidence>
<dbReference type="PROSITE" id="PS50006">
    <property type="entry name" value="FHA_DOMAIN"/>
    <property type="match status" value="1"/>
</dbReference>
<comment type="catalytic activity">
    <reaction evidence="6">
        <text>L-threonyl-[protein] + ATP = O-phospho-L-threonyl-[protein] + ADP + H(+)</text>
        <dbReference type="Rhea" id="RHEA:46608"/>
        <dbReference type="Rhea" id="RHEA-COMP:11060"/>
        <dbReference type="Rhea" id="RHEA-COMP:11605"/>
        <dbReference type="ChEBI" id="CHEBI:15378"/>
        <dbReference type="ChEBI" id="CHEBI:30013"/>
        <dbReference type="ChEBI" id="CHEBI:30616"/>
        <dbReference type="ChEBI" id="CHEBI:61977"/>
        <dbReference type="ChEBI" id="CHEBI:456216"/>
        <dbReference type="EC" id="2.7.11.1"/>
    </reaction>
</comment>
<dbReference type="InterPro" id="IPR008271">
    <property type="entry name" value="Ser/Thr_kinase_AS"/>
</dbReference>
<dbReference type="SMART" id="SM00240">
    <property type="entry name" value="FHA"/>
    <property type="match status" value="1"/>
</dbReference>
<dbReference type="InterPro" id="IPR008984">
    <property type="entry name" value="SMAD_FHA_dom_sf"/>
</dbReference>
<evidence type="ECO:0000256" key="2">
    <source>
        <dbReference type="ARBA" id="ARBA00022527"/>
    </source>
</evidence>
<dbReference type="InterPro" id="IPR000253">
    <property type="entry name" value="FHA_dom"/>
</dbReference>
<evidence type="ECO:0000259" key="9">
    <source>
        <dbReference type="PROSITE" id="PS50006"/>
    </source>
</evidence>
<dbReference type="Gene3D" id="2.60.200.20">
    <property type="match status" value="1"/>
</dbReference>
<dbReference type="Pfam" id="PF00069">
    <property type="entry name" value="Pkinase"/>
    <property type="match status" value="1"/>
</dbReference>
<dbReference type="PANTHER" id="PTHR44167">
    <property type="entry name" value="OVARIAN-SPECIFIC SERINE/THREONINE-PROTEIN KINASE LOK-RELATED"/>
    <property type="match status" value="1"/>
</dbReference>
<dbReference type="InterPro" id="IPR017441">
    <property type="entry name" value="Protein_kinase_ATP_BS"/>
</dbReference>
<dbReference type="EC" id="2.7.11.1" evidence="1"/>
<dbReference type="PROSITE" id="PS00107">
    <property type="entry name" value="PROTEIN_KINASE_ATP"/>
    <property type="match status" value="1"/>
</dbReference>
<dbReference type="SMART" id="SM00220">
    <property type="entry name" value="S_TKc"/>
    <property type="match status" value="1"/>
</dbReference>
<keyword evidence="4 11" id="KW-0808">Transferase</keyword>
<evidence type="ECO:0000256" key="3">
    <source>
        <dbReference type="ARBA" id="ARBA00022741"/>
    </source>
</evidence>
<feature type="binding site" evidence="8">
    <location>
        <position position="46"/>
    </location>
    <ligand>
        <name>ATP</name>
        <dbReference type="ChEBI" id="CHEBI:30616"/>
    </ligand>
</feature>
<reference evidence="11 12" key="1">
    <citation type="submission" date="2024-04" db="EMBL/GenBank/DDBJ databases">
        <title>Human intestinal bacterial collection.</title>
        <authorList>
            <person name="Pauvert C."/>
            <person name="Hitch T.C.A."/>
            <person name="Clavel T."/>
        </authorList>
    </citation>
    <scope>NUCLEOTIDE SEQUENCE [LARGE SCALE GENOMIC DNA]</scope>
    <source>
        <strain evidence="11 12">CLA-AA-H181</strain>
    </source>
</reference>
<keyword evidence="3 8" id="KW-0547">Nucleotide-binding</keyword>
<accession>A0ABV1I9M2</accession>
<evidence type="ECO:0000313" key="12">
    <source>
        <dbReference type="Proteomes" id="UP001494672"/>
    </source>
</evidence>
<evidence type="ECO:0000256" key="8">
    <source>
        <dbReference type="PROSITE-ProRule" id="PRU10141"/>
    </source>
</evidence>
<organism evidence="11 12">
    <name type="scientific">Coprococcus aceti</name>
    <dbReference type="NCBI Taxonomy" id="2981786"/>
    <lineage>
        <taxon>Bacteria</taxon>
        <taxon>Bacillati</taxon>
        <taxon>Bacillota</taxon>
        <taxon>Clostridia</taxon>
        <taxon>Lachnospirales</taxon>
        <taxon>Lachnospiraceae</taxon>
        <taxon>Coprococcus</taxon>
    </lineage>
</organism>
<comment type="catalytic activity">
    <reaction evidence="7">
        <text>L-seryl-[protein] + ATP = O-phospho-L-seryl-[protein] + ADP + H(+)</text>
        <dbReference type="Rhea" id="RHEA:17989"/>
        <dbReference type="Rhea" id="RHEA-COMP:9863"/>
        <dbReference type="Rhea" id="RHEA-COMP:11604"/>
        <dbReference type="ChEBI" id="CHEBI:15378"/>
        <dbReference type="ChEBI" id="CHEBI:29999"/>
        <dbReference type="ChEBI" id="CHEBI:30616"/>
        <dbReference type="ChEBI" id="CHEBI:83421"/>
        <dbReference type="ChEBI" id="CHEBI:456216"/>
        <dbReference type="EC" id="2.7.11.1"/>
    </reaction>
</comment>
<dbReference type="CDD" id="cd00060">
    <property type="entry name" value="FHA"/>
    <property type="match status" value="1"/>
</dbReference>
<dbReference type="GO" id="GO:0016301">
    <property type="term" value="F:kinase activity"/>
    <property type="evidence" value="ECO:0007669"/>
    <property type="project" value="UniProtKB-KW"/>
</dbReference>
<feature type="domain" description="FHA" evidence="9">
    <location>
        <begin position="356"/>
        <end position="408"/>
    </location>
</feature>